<feature type="transmembrane region" description="Helical" evidence="6">
    <location>
        <begin position="22"/>
        <end position="43"/>
    </location>
</feature>
<comment type="caution">
    <text evidence="7">The sequence shown here is derived from an EMBL/GenBank/DDBJ whole genome shotgun (WGS) entry which is preliminary data.</text>
</comment>
<evidence type="ECO:0000256" key="4">
    <source>
        <dbReference type="ARBA" id="ARBA00022989"/>
    </source>
</evidence>
<keyword evidence="2" id="KW-1003">Cell membrane</keyword>
<evidence type="ECO:0000313" key="8">
    <source>
        <dbReference type="Proteomes" id="UP000614216"/>
    </source>
</evidence>
<feature type="transmembrane region" description="Helical" evidence="6">
    <location>
        <begin position="49"/>
        <end position="67"/>
    </location>
</feature>
<comment type="subcellular location">
    <subcellularLocation>
        <location evidence="1">Cell membrane</location>
        <topology evidence="1">Multi-pass membrane protein</topology>
    </subcellularLocation>
</comment>
<dbReference type="EMBL" id="JAEUGD010000004">
    <property type="protein sequence ID" value="MBL6445094.1"/>
    <property type="molecule type" value="Genomic_DNA"/>
</dbReference>
<evidence type="ECO:0000256" key="3">
    <source>
        <dbReference type="ARBA" id="ARBA00022692"/>
    </source>
</evidence>
<feature type="transmembrane region" description="Helical" evidence="6">
    <location>
        <begin position="79"/>
        <end position="100"/>
    </location>
</feature>
<proteinExistence type="predicted"/>
<protein>
    <submittedName>
        <fullName evidence="7">Cytochrome C oxidase subunit IV family protein</fullName>
    </submittedName>
</protein>
<dbReference type="RefSeq" id="WP_202854636.1">
    <property type="nucleotide sequence ID" value="NZ_JAEUGD010000004.1"/>
</dbReference>
<dbReference type="Proteomes" id="UP000614216">
    <property type="component" value="Unassembled WGS sequence"/>
</dbReference>
<reference evidence="7" key="1">
    <citation type="submission" date="2021-01" db="EMBL/GenBank/DDBJ databases">
        <title>Fulvivirga kasyanovii gen. nov., sp nov., a novel member of the phylum Bacteroidetes isolated from seawater in a mussel farm.</title>
        <authorList>
            <person name="Zhao L.-H."/>
            <person name="Wang Z.-J."/>
        </authorList>
    </citation>
    <scope>NUCLEOTIDE SEQUENCE</scope>
    <source>
        <strain evidence="7">29W222</strain>
    </source>
</reference>
<name>A0A937FT73_9BACT</name>
<dbReference type="Pfam" id="PF03626">
    <property type="entry name" value="COX4_pro"/>
    <property type="match status" value="1"/>
</dbReference>
<dbReference type="InterPro" id="IPR005171">
    <property type="entry name" value="Cyt_c_oxidase_su4_prok"/>
</dbReference>
<dbReference type="AlphaFoldDB" id="A0A937FT73"/>
<evidence type="ECO:0000313" key="7">
    <source>
        <dbReference type="EMBL" id="MBL6445094.1"/>
    </source>
</evidence>
<keyword evidence="3 6" id="KW-0812">Transmembrane</keyword>
<evidence type="ECO:0000256" key="5">
    <source>
        <dbReference type="ARBA" id="ARBA00023136"/>
    </source>
</evidence>
<evidence type="ECO:0000256" key="2">
    <source>
        <dbReference type="ARBA" id="ARBA00022475"/>
    </source>
</evidence>
<organism evidence="7 8">
    <name type="scientific">Fulvivirga marina</name>
    <dbReference type="NCBI Taxonomy" id="2494733"/>
    <lineage>
        <taxon>Bacteria</taxon>
        <taxon>Pseudomonadati</taxon>
        <taxon>Bacteroidota</taxon>
        <taxon>Cytophagia</taxon>
        <taxon>Cytophagales</taxon>
        <taxon>Fulvivirgaceae</taxon>
        <taxon>Fulvivirga</taxon>
    </lineage>
</organism>
<gene>
    <name evidence="7" type="ORF">JMN32_02165</name>
</gene>
<evidence type="ECO:0000256" key="1">
    <source>
        <dbReference type="ARBA" id="ARBA00004651"/>
    </source>
</evidence>
<sequence>MHAEETTHIQVQAPDKAKIRKIWMTAGLLAIITALEFLVAFTIPLEMEVTRVTIFVGMTIVKAFYIVGEFMHLKYEVKVLIWSILIPMIFIVWMLVAFVYEGMSIFDDRYLN</sequence>
<keyword evidence="4 6" id="KW-1133">Transmembrane helix</keyword>
<keyword evidence="5 6" id="KW-0472">Membrane</keyword>
<accession>A0A937FT73</accession>
<evidence type="ECO:0000256" key="6">
    <source>
        <dbReference type="SAM" id="Phobius"/>
    </source>
</evidence>
<dbReference type="GO" id="GO:0005886">
    <property type="term" value="C:plasma membrane"/>
    <property type="evidence" value="ECO:0007669"/>
    <property type="project" value="UniProtKB-SubCell"/>
</dbReference>
<keyword evidence="8" id="KW-1185">Reference proteome</keyword>